<sequence length="138" mass="15293">VAVLWSKGNMSLDAKQPFRTAYVITVANLDAFERGEPVECDPYDGSGMVTLQYDLKTKRVSDVTEIPDGQLLNLSAKYPEHSALHCDSVVSTATYRDGNMQYIHAVGYVADLESETTDEWLRVANENINITDVEFAGN</sequence>
<proteinExistence type="predicted"/>
<protein>
    <submittedName>
        <fullName evidence="1">Uncharacterized protein</fullName>
    </submittedName>
</protein>
<reference evidence="1 2" key="1">
    <citation type="journal article" date="2018" name="PLoS ONE">
        <title>The draft genome of Kipferlia bialata reveals reductive genome evolution in fornicate parasites.</title>
        <authorList>
            <person name="Tanifuji G."/>
            <person name="Takabayashi S."/>
            <person name="Kume K."/>
            <person name="Takagi M."/>
            <person name="Nakayama T."/>
            <person name="Kamikawa R."/>
            <person name="Inagaki Y."/>
            <person name="Hashimoto T."/>
        </authorList>
    </citation>
    <scope>NUCLEOTIDE SEQUENCE [LARGE SCALE GENOMIC DNA]</scope>
    <source>
        <strain evidence="1">NY0173</strain>
    </source>
</reference>
<evidence type="ECO:0000313" key="1">
    <source>
        <dbReference type="EMBL" id="GIQ82802.1"/>
    </source>
</evidence>
<feature type="non-terminal residue" evidence="1">
    <location>
        <position position="1"/>
    </location>
</feature>
<dbReference type="EMBL" id="BDIP01000819">
    <property type="protein sequence ID" value="GIQ82802.1"/>
    <property type="molecule type" value="Genomic_DNA"/>
</dbReference>
<evidence type="ECO:0000313" key="2">
    <source>
        <dbReference type="Proteomes" id="UP000265618"/>
    </source>
</evidence>
<gene>
    <name evidence="1" type="ORF">KIPB_004004</name>
</gene>
<dbReference type="Proteomes" id="UP000265618">
    <property type="component" value="Unassembled WGS sequence"/>
</dbReference>
<name>A0A9K3CTT8_9EUKA</name>
<accession>A0A9K3CTT8</accession>
<organism evidence="1 2">
    <name type="scientific">Kipferlia bialata</name>
    <dbReference type="NCBI Taxonomy" id="797122"/>
    <lineage>
        <taxon>Eukaryota</taxon>
        <taxon>Metamonada</taxon>
        <taxon>Carpediemonas-like organisms</taxon>
        <taxon>Kipferlia</taxon>
    </lineage>
</organism>
<keyword evidence="2" id="KW-1185">Reference proteome</keyword>
<dbReference type="AlphaFoldDB" id="A0A9K3CTT8"/>
<comment type="caution">
    <text evidence="1">The sequence shown here is derived from an EMBL/GenBank/DDBJ whole genome shotgun (WGS) entry which is preliminary data.</text>
</comment>